<proteinExistence type="predicted"/>
<dbReference type="AlphaFoldDB" id="A0A917E273"/>
<comment type="caution">
    <text evidence="1">The sequence shown here is derived from an EMBL/GenBank/DDBJ whole genome shotgun (WGS) entry which is preliminary data.</text>
</comment>
<dbReference type="Proteomes" id="UP000612456">
    <property type="component" value="Unassembled WGS sequence"/>
</dbReference>
<keyword evidence="2" id="KW-1185">Reference proteome</keyword>
<reference evidence="1" key="1">
    <citation type="journal article" date="2014" name="Int. J. Syst. Evol. Microbiol.">
        <title>Complete genome sequence of Corynebacterium casei LMG S-19264T (=DSM 44701T), isolated from a smear-ripened cheese.</title>
        <authorList>
            <consortium name="US DOE Joint Genome Institute (JGI-PGF)"/>
            <person name="Walter F."/>
            <person name="Albersmeier A."/>
            <person name="Kalinowski J."/>
            <person name="Ruckert C."/>
        </authorList>
    </citation>
    <scope>NUCLEOTIDE SEQUENCE</scope>
    <source>
        <strain evidence="1">CGMCC 1.15178</strain>
    </source>
</reference>
<accession>A0A917E273</accession>
<evidence type="ECO:0000313" key="2">
    <source>
        <dbReference type="Proteomes" id="UP000612456"/>
    </source>
</evidence>
<organism evidence="1 2">
    <name type="scientific">Paenibacillus nasutitermitis</name>
    <dbReference type="NCBI Taxonomy" id="1652958"/>
    <lineage>
        <taxon>Bacteria</taxon>
        <taxon>Bacillati</taxon>
        <taxon>Bacillota</taxon>
        <taxon>Bacilli</taxon>
        <taxon>Bacillales</taxon>
        <taxon>Paenibacillaceae</taxon>
        <taxon>Paenibacillus</taxon>
    </lineage>
</organism>
<dbReference type="EMBL" id="BMHP01000007">
    <property type="protein sequence ID" value="GGD95500.1"/>
    <property type="molecule type" value="Genomic_DNA"/>
</dbReference>
<reference evidence="1" key="2">
    <citation type="submission" date="2020-09" db="EMBL/GenBank/DDBJ databases">
        <authorList>
            <person name="Sun Q."/>
            <person name="Zhou Y."/>
        </authorList>
    </citation>
    <scope>NUCLEOTIDE SEQUENCE</scope>
    <source>
        <strain evidence="1">CGMCC 1.15178</strain>
    </source>
</reference>
<dbReference type="RefSeq" id="WP_188998613.1">
    <property type="nucleotide sequence ID" value="NZ_BMHP01000007.1"/>
</dbReference>
<protein>
    <submittedName>
        <fullName evidence="1">Uncharacterized protein</fullName>
    </submittedName>
</protein>
<evidence type="ECO:0000313" key="1">
    <source>
        <dbReference type="EMBL" id="GGD95500.1"/>
    </source>
</evidence>
<gene>
    <name evidence="1" type="ORF">GCM10010911_62720</name>
</gene>
<name>A0A917E273_9BACL</name>
<sequence>MRIFKTQQDFVTLRRTGAFPMTILDQVEGYSITSMSYSVEKAADHFGWMPLYLNFD</sequence>